<name>A0ABU7MPQ6_9ACTN</name>
<protein>
    <submittedName>
        <fullName evidence="2">VOC family protein</fullName>
    </submittedName>
</protein>
<keyword evidence="3" id="KW-1185">Reference proteome</keyword>
<evidence type="ECO:0000313" key="3">
    <source>
        <dbReference type="Proteomes" id="UP001335729"/>
    </source>
</evidence>
<proteinExistence type="predicted"/>
<gene>
    <name evidence="2" type="ORF">V1Y59_04375</name>
</gene>
<dbReference type="Proteomes" id="UP001335729">
    <property type="component" value="Unassembled WGS sequence"/>
</dbReference>
<reference evidence="2 3" key="1">
    <citation type="submission" date="2024-01" db="EMBL/GenBank/DDBJ databases">
        <title>Draft genome sequence of Gordonia sp. PKS22-38.</title>
        <authorList>
            <person name="Suphannarot A."/>
            <person name="Mingma R."/>
        </authorList>
    </citation>
    <scope>NUCLEOTIDE SEQUENCE [LARGE SCALE GENOMIC DNA]</scope>
    <source>
        <strain evidence="2 3">PKS22-38</strain>
    </source>
</reference>
<dbReference type="InterPro" id="IPR029068">
    <property type="entry name" value="Glyas_Bleomycin-R_OHBP_Dase"/>
</dbReference>
<dbReference type="Pfam" id="PF00903">
    <property type="entry name" value="Glyoxalase"/>
    <property type="match status" value="1"/>
</dbReference>
<dbReference type="CDD" id="cd06587">
    <property type="entry name" value="VOC"/>
    <property type="match status" value="1"/>
</dbReference>
<dbReference type="InterPro" id="IPR037523">
    <property type="entry name" value="VOC_core"/>
</dbReference>
<dbReference type="EMBL" id="JAZDUE010000003">
    <property type="protein sequence ID" value="MEE4022307.1"/>
    <property type="molecule type" value="Genomic_DNA"/>
</dbReference>
<dbReference type="RefSeq" id="WP_330503629.1">
    <property type="nucleotide sequence ID" value="NZ_JAZDUE010000003.1"/>
</dbReference>
<sequence>MKLEFFLAPTKDLEASLALYRDGLGWQEAWREGDLTVTLAIPGSEASLMIDAMDPEAAPGPVFSVESLADFHSTLPAGLAVVDEPAEIPGGFMATYRDPGGATLYVLDQSTGG</sequence>
<evidence type="ECO:0000313" key="2">
    <source>
        <dbReference type="EMBL" id="MEE4022307.1"/>
    </source>
</evidence>
<feature type="domain" description="VOC" evidence="1">
    <location>
        <begin position="2"/>
        <end position="109"/>
    </location>
</feature>
<evidence type="ECO:0000259" key="1">
    <source>
        <dbReference type="PROSITE" id="PS51819"/>
    </source>
</evidence>
<comment type="caution">
    <text evidence="2">The sequence shown here is derived from an EMBL/GenBank/DDBJ whole genome shotgun (WGS) entry which is preliminary data.</text>
</comment>
<dbReference type="SUPFAM" id="SSF54593">
    <property type="entry name" value="Glyoxalase/Bleomycin resistance protein/Dihydroxybiphenyl dioxygenase"/>
    <property type="match status" value="1"/>
</dbReference>
<accession>A0ABU7MPQ6</accession>
<dbReference type="Gene3D" id="3.10.180.10">
    <property type="entry name" value="2,3-Dihydroxybiphenyl 1,2-Dioxygenase, domain 1"/>
    <property type="match status" value="1"/>
</dbReference>
<organism evidence="2 3">
    <name type="scientific">Gordonia prachuapensis</name>
    <dbReference type="NCBI Taxonomy" id="3115651"/>
    <lineage>
        <taxon>Bacteria</taxon>
        <taxon>Bacillati</taxon>
        <taxon>Actinomycetota</taxon>
        <taxon>Actinomycetes</taxon>
        <taxon>Mycobacteriales</taxon>
        <taxon>Gordoniaceae</taxon>
        <taxon>Gordonia</taxon>
    </lineage>
</organism>
<dbReference type="InterPro" id="IPR004360">
    <property type="entry name" value="Glyas_Fos-R_dOase_dom"/>
</dbReference>
<dbReference type="PROSITE" id="PS51819">
    <property type="entry name" value="VOC"/>
    <property type="match status" value="1"/>
</dbReference>